<dbReference type="RefSeq" id="WP_066088488.1">
    <property type="nucleotide sequence ID" value="NZ_LRVM01000006.1"/>
</dbReference>
<feature type="repeat" description="TPR" evidence="3">
    <location>
        <begin position="91"/>
        <end position="124"/>
    </location>
</feature>
<organism evidence="4 5">
    <name type="scientific">Anaerotignum neopropionicum</name>
    <dbReference type="NCBI Taxonomy" id="36847"/>
    <lineage>
        <taxon>Bacteria</taxon>
        <taxon>Bacillati</taxon>
        <taxon>Bacillota</taxon>
        <taxon>Clostridia</taxon>
        <taxon>Lachnospirales</taxon>
        <taxon>Anaerotignaceae</taxon>
        <taxon>Anaerotignum</taxon>
    </lineage>
</organism>
<reference evidence="4 5" key="1">
    <citation type="submission" date="2016-01" db="EMBL/GenBank/DDBJ databases">
        <title>Genome sequence of Clostridium neopropionicum X4, DSM-3847.</title>
        <authorList>
            <person name="Poehlein A."/>
            <person name="Beck M.H."/>
            <person name="Bengelsdorf F.R."/>
            <person name="Daniel R."/>
            <person name="Duerre P."/>
        </authorList>
    </citation>
    <scope>NUCLEOTIDE SEQUENCE [LARGE SCALE GENOMIC DNA]</scope>
    <source>
        <strain evidence="4 5">DSM-3847</strain>
    </source>
</reference>
<dbReference type="InterPro" id="IPR019734">
    <property type="entry name" value="TPR_rpt"/>
</dbReference>
<proteinExistence type="predicted"/>
<dbReference type="Gene3D" id="1.25.40.10">
    <property type="entry name" value="Tetratricopeptide repeat domain"/>
    <property type="match status" value="5"/>
</dbReference>
<dbReference type="Proteomes" id="UP000070539">
    <property type="component" value="Unassembled WGS sequence"/>
</dbReference>
<dbReference type="STRING" id="36847.CLNEO_20750"/>
<feature type="repeat" description="TPR" evidence="3">
    <location>
        <begin position="383"/>
        <end position="416"/>
    </location>
</feature>
<dbReference type="SMART" id="SM00028">
    <property type="entry name" value="TPR"/>
    <property type="match status" value="13"/>
</dbReference>
<dbReference type="Pfam" id="PF13176">
    <property type="entry name" value="TPR_7"/>
    <property type="match status" value="1"/>
</dbReference>
<evidence type="ECO:0000256" key="1">
    <source>
        <dbReference type="ARBA" id="ARBA00022737"/>
    </source>
</evidence>
<gene>
    <name evidence="4" type="primary">ycf3_1</name>
    <name evidence="4" type="ORF">CLNEO_20750</name>
</gene>
<dbReference type="OrthoDB" id="2042040at2"/>
<dbReference type="PANTHER" id="PTHR45641">
    <property type="entry name" value="TETRATRICOPEPTIDE REPEAT PROTEIN (AFU_ORTHOLOGUE AFUA_6G03870)"/>
    <property type="match status" value="1"/>
</dbReference>
<comment type="caution">
    <text evidence="4">The sequence shown here is derived from an EMBL/GenBank/DDBJ whole genome shotgun (WGS) entry which is preliminary data.</text>
</comment>
<accession>A0A136WDU1</accession>
<dbReference type="PROSITE" id="PS50005">
    <property type="entry name" value="TPR"/>
    <property type="match status" value="2"/>
</dbReference>
<evidence type="ECO:0000313" key="5">
    <source>
        <dbReference type="Proteomes" id="UP000070539"/>
    </source>
</evidence>
<sequence length="921" mass="105753">MSFHLAEIKQLRKNFIELYKDGDFKKALFLGKYLLEIFKKNGYEECPGIAEDTHNVAVIFDELGMYDKAAEYYHQAAALKKARYGESSSFVDTLNNLAVCYNNLGRHEEALKLLIQVLAVRENKQEQVDIMYALCNLGNTCAAMERYDQAEKYLNQALEKMRSCKTIQVMDVADIHGSMARCCEKKGNYKKAIFCYELALDIIEKKQGKQSLCYIIHAMSLAFVCEKAEFKGLAVEYFENAMVVRRKLFPHGNLDYVNNLSYLADLCCKDGQMDKALKLRETALEVVEQVFGQEHLLYADILGMMALDFSAKRDFSKALEYGQRALETKQRSTPKEDIQIAKAYMILGDISVEMKNCWQSLTYYEGAIDILDGDVDGKQIAFADLWYKIGKLFDTQGAYEAAAFTYEIALKIRRSLFAINQEGDIYLLKALAKMRQKQEKYLEAVLTCMEMERIAKRLYGEEHPKYALALKQLGIMYQKSGDLTAAAKCLKEALMIQKVALDEDNPNYIKTLDAFAGVCYDRGDFSLAIQLHKERNDGNFEETAEEQREAACTLLAIGNCFLNLREPGKAKAYLSEAEGKLLRSHLLPNEKYRHLKEIYLAGEKGCLPCGKPERRRMRNGERQCLEETISFLMQFYKRKNKNLEEENIRKTFAAFLLGETYHRLGQKEEAIYWYTIAEKGAEAEYYVRACIRLGEAYWAYGEDEKAFQKFTNVKEYIGEYGDKDSLEYCRVLGCIGDYFYKKGSKETALGFYLLWKHLYMELELPICVWYDDRLEKVGKILADFGRYKEAVEMYYLLSVSIRNREGETAKYGRLLFRIAALQIQVGNHKEAEIMLDHVLILTGKNGITTEGFGKACDKAGRLYSLAGLDEKALEALKLAYEENLRGKKCMTKEGLQLFCELLWKKGDNTAYFSVKNGREIE</sequence>
<dbReference type="PANTHER" id="PTHR45641:SF19">
    <property type="entry name" value="NEPHROCYSTIN-3"/>
    <property type="match status" value="1"/>
</dbReference>
<evidence type="ECO:0000313" key="4">
    <source>
        <dbReference type="EMBL" id="KXL52666.1"/>
    </source>
</evidence>
<dbReference type="AlphaFoldDB" id="A0A136WDU1"/>
<evidence type="ECO:0000256" key="3">
    <source>
        <dbReference type="PROSITE-ProRule" id="PRU00339"/>
    </source>
</evidence>
<dbReference type="Pfam" id="PF13181">
    <property type="entry name" value="TPR_8"/>
    <property type="match status" value="2"/>
</dbReference>
<dbReference type="Pfam" id="PF13424">
    <property type="entry name" value="TPR_12"/>
    <property type="match status" value="3"/>
</dbReference>
<keyword evidence="2 3" id="KW-0802">TPR repeat</keyword>
<dbReference type="InterPro" id="IPR011990">
    <property type="entry name" value="TPR-like_helical_dom_sf"/>
</dbReference>
<keyword evidence="1" id="KW-0677">Repeat</keyword>
<keyword evidence="5" id="KW-1185">Reference proteome</keyword>
<dbReference type="SUPFAM" id="SSF48452">
    <property type="entry name" value="TPR-like"/>
    <property type="match status" value="5"/>
</dbReference>
<evidence type="ECO:0000256" key="2">
    <source>
        <dbReference type="ARBA" id="ARBA00022803"/>
    </source>
</evidence>
<dbReference type="EMBL" id="LRVM01000006">
    <property type="protein sequence ID" value="KXL52666.1"/>
    <property type="molecule type" value="Genomic_DNA"/>
</dbReference>
<name>A0A136WDU1_9FIRM</name>
<protein>
    <submittedName>
        <fullName evidence="4">Photosystem I assembly protein Ycf3</fullName>
    </submittedName>
</protein>